<evidence type="ECO:0000256" key="2">
    <source>
        <dbReference type="ARBA" id="ARBA00023015"/>
    </source>
</evidence>
<feature type="compositionally biased region" description="Basic and acidic residues" evidence="6">
    <location>
        <begin position="110"/>
        <end position="133"/>
    </location>
</feature>
<keyword evidence="3" id="KW-0175">Coiled coil</keyword>
<feature type="compositionally biased region" description="Low complexity" evidence="6">
    <location>
        <begin position="579"/>
        <end position="596"/>
    </location>
</feature>
<feature type="compositionally biased region" description="Low complexity" evidence="6">
    <location>
        <begin position="359"/>
        <end position="372"/>
    </location>
</feature>
<dbReference type="InterPro" id="IPR040386">
    <property type="entry name" value="P66"/>
</dbReference>
<evidence type="ECO:0000259" key="7">
    <source>
        <dbReference type="Pfam" id="PF16563"/>
    </source>
</evidence>
<feature type="region of interest" description="Disordered" evidence="6">
    <location>
        <begin position="91"/>
        <end position="156"/>
    </location>
</feature>
<evidence type="ECO:0000256" key="3">
    <source>
        <dbReference type="ARBA" id="ARBA00023054"/>
    </source>
</evidence>
<dbReference type="Gene3D" id="6.10.250.1650">
    <property type="match status" value="1"/>
</dbReference>
<dbReference type="AlphaFoldDB" id="A0A5J5D6T3"/>
<feature type="compositionally biased region" description="Polar residues" evidence="6">
    <location>
        <begin position="231"/>
        <end position="242"/>
    </location>
</feature>
<evidence type="ECO:0000256" key="6">
    <source>
        <dbReference type="SAM" id="MobiDB-lite"/>
    </source>
</evidence>
<reference evidence="8 9" key="1">
    <citation type="submission" date="2019-08" db="EMBL/GenBank/DDBJ databases">
        <title>A chromosome-level genome assembly, high-density linkage maps, and genome scans reveal the genomic architecture of hybrid incompatibilities underlying speciation via character displacement in darters (Percidae: Etheostominae).</title>
        <authorList>
            <person name="Moran R.L."/>
            <person name="Catchen J.M."/>
            <person name="Fuller R.C."/>
        </authorList>
    </citation>
    <scope>NUCLEOTIDE SEQUENCE [LARGE SCALE GENOMIC DNA]</scope>
    <source>
        <strain evidence="8">EspeVRDwgs_2016</strain>
        <tissue evidence="8">Muscle</tissue>
    </source>
</reference>
<dbReference type="PANTHER" id="PTHR13455:SF3">
    <property type="entry name" value="TRANSCRIPTIONAL REPRESSOR P66-ALPHA"/>
    <property type="match status" value="1"/>
</dbReference>
<feature type="region of interest" description="Disordered" evidence="6">
    <location>
        <begin position="678"/>
        <end position="719"/>
    </location>
</feature>
<feature type="compositionally biased region" description="Low complexity" evidence="6">
    <location>
        <begin position="683"/>
        <end position="697"/>
    </location>
</feature>
<comment type="subcellular location">
    <subcellularLocation>
        <location evidence="1">Nucleus</location>
    </subcellularLocation>
</comment>
<keyword evidence="2" id="KW-0805">Transcription regulation</keyword>
<evidence type="ECO:0000256" key="1">
    <source>
        <dbReference type="ARBA" id="ARBA00004123"/>
    </source>
</evidence>
<dbReference type="GO" id="GO:0016581">
    <property type="term" value="C:NuRD complex"/>
    <property type="evidence" value="ECO:0007669"/>
    <property type="project" value="TreeGrafter"/>
</dbReference>
<feature type="compositionally biased region" description="Polar residues" evidence="6">
    <location>
        <begin position="614"/>
        <end position="624"/>
    </location>
</feature>
<keyword evidence="4" id="KW-0804">Transcription</keyword>
<organism evidence="8 9">
    <name type="scientific">Etheostoma spectabile</name>
    <name type="common">orangethroat darter</name>
    <dbReference type="NCBI Taxonomy" id="54343"/>
    <lineage>
        <taxon>Eukaryota</taxon>
        <taxon>Metazoa</taxon>
        <taxon>Chordata</taxon>
        <taxon>Craniata</taxon>
        <taxon>Vertebrata</taxon>
        <taxon>Euteleostomi</taxon>
        <taxon>Actinopterygii</taxon>
        <taxon>Neopterygii</taxon>
        <taxon>Teleostei</taxon>
        <taxon>Neoteleostei</taxon>
        <taxon>Acanthomorphata</taxon>
        <taxon>Eupercaria</taxon>
        <taxon>Perciformes</taxon>
        <taxon>Percoidei</taxon>
        <taxon>Percidae</taxon>
        <taxon>Etheostomatinae</taxon>
        <taxon>Etheostoma</taxon>
    </lineage>
</organism>
<proteinExistence type="predicted"/>
<sequence length="768" mass="82732">MLEGMFVLAGTVMGQPEEPGAPDRVVLLWPLVVSGLHDAIRSPWYAEVRMPTKRTQRLHSRIGVKPGQRFGLGSGCADHVDEPGWRTFNTRSQKRVLEKDAAPHSIELSDADRESKKPKLDTSEATTQERTELEPEPVLAQEDPGRTMVGSEQEKSLSPLSLALPLALPLASQPVEEDRERAQQTMVEPSSDNRTDCNDRASTVKSEPAVDTRSQVRQTEPKATIKVEVQTGEQPVDMSTSRGIKREKRPPSPEDDDVIILSDNDSPSPPMNGLSHFKELDTDLLMKSSPVERERIIKQLKVELRLEEAKLILTGRSSGTVIPPPLVRGGQQVSSKHGSQIIMPPLVRGTQPISVSPQQIQALRQQQQLAASGGSGPPPLLMGPRTSAPASQGQRGMVHSGLIRIGSSANTLASASSLKGSSSGSGGVSVVSVNDSPASRQAAAKLALRKQLEKTLLEIPPPKPPAPEFNFLPSAANNEFIYLVGLEEVVQNLLDTIHRGKTGVALSKTITRDPFTCTQCKTDFTCRWRHDKTKGGTVLCEHCMSSNQKKVLKAEHTKRLKAAFVKALQQEQEIEQRIFQQTSSPVSHSSSSSSSSMKAEQLVSQHLKQAHARASSQHLQQASRGANMVHHHSVKQSSQGQLSHGVSSLGVRGVPHSFSSSSQLQSAVAAAALVSRPGKNAHGSMRSVQSSKVSSSGTAGGRSISGGSASSTAWKKQSNSNTGVTMAYVNPSLTGHKSSAGVDARQREYLLDMIPSRSSISQTANTWK</sequence>
<evidence type="ECO:0000313" key="8">
    <source>
        <dbReference type="EMBL" id="KAA8587281.1"/>
    </source>
</evidence>
<dbReference type="InterPro" id="IPR032346">
    <property type="entry name" value="P66_CC"/>
</dbReference>
<keyword evidence="9" id="KW-1185">Reference proteome</keyword>
<dbReference type="EMBL" id="VOFY01000012">
    <property type="protein sequence ID" value="KAA8587281.1"/>
    <property type="molecule type" value="Genomic_DNA"/>
</dbReference>
<protein>
    <recommendedName>
        <fullName evidence="7">Transcriptional repressor p66 coiled-coil MBD2-interaction domain-containing protein</fullName>
    </recommendedName>
</protein>
<feature type="compositionally biased region" description="Polar residues" evidence="6">
    <location>
        <begin position="635"/>
        <end position="646"/>
    </location>
</feature>
<accession>A0A5J5D6T3</accession>
<dbReference type="Proteomes" id="UP000327493">
    <property type="component" value="Chromosome 12"/>
</dbReference>
<gene>
    <name evidence="8" type="ORF">FQN60_016143</name>
</gene>
<feature type="domain" description="Transcriptional repressor p66 coiled-coil MBD2-interaction" evidence="7">
    <location>
        <begin position="289"/>
        <end position="313"/>
    </location>
</feature>
<dbReference type="PANTHER" id="PTHR13455">
    <property type="entry name" value="TRANSCRIPTIONAL REPRESSOR P66-RELATED"/>
    <property type="match status" value="1"/>
</dbReference>
<comment type="caution">
    <text evidence="8">The sequence shown here is derived from an EMBL/GenBank/DDBJ whole genome shotgun (WGS) entry which is preliminary data.</text>
</comment>
<feature type="region of interest" description="Disordered" evidence="6">
    <location>
        <begin position="359"/>
        <end position="397"/>
    </location>
</feature>
<evidence type="ECO:0000256" key="5">
    <source>
        <dbReference type="ARBA" id="ARBA00023242"/>
    </source>
</evidence>
<evidence type="ECO:0000313" key="9">
    <source>
        <dbReference type="Proteomes" id="UP000327493"/>
    </source>
</evidence>
<feature type="region of interest" description="Disordered" evidence="6">
    <location>
        <begin position="174"/>
        <end position="257"/>
    </location>
</feature>
<feature type="region of interest" description="Disordered" evidence="6">
    <location>
        <begin position="579"/>
        <end position="648"/>
    </location>
</feature>
<name>A0A5J5D6T3_9PERO</name>
<dbReference type="Pfam" id="PF16563">
    <property type="entry name" value="P66_CC"/>
    <property type="match status" value="1"/>
</dbReference>
<dbReference type="GO" id="GO:0000122">
    <property type="term" value="P:negative regulation of transcription by RNA polymerase II"/>
    <property type="evidence" value="ECO:0007669"/>
    <property type="project" value="InterPro"/>
</dbReference>
<keyword evidence="5" id="KW-0539">Nucleus</keyword>
<evidence type="ECO:0000256" key="4">
    <source>
        <dbReference type="ARBA" id="ARBA00023163"/>
    </source>
</evidence>